<name>A0ABS7QR57_9ACTN</name>
<evidence type="ECO:0000313" key="9">
    <source>
        <dbReference type="EMBL" id="MBY8885154.1"/>
    </source>
</evidence>
<protein>
    <submittedName>
        <fullName evidence="9">Type I polyketide synthase</fullName>
    </submittedName>
</protein>
<dbReference type="SUPFAM" id="SSF52151">
    <property type="entry name" value="FabD/lysophospholipase-like"/>
    <property type="match status" value="1"/>
</dbReference>
<dbReference type="InterPro" id="IPR014030">
    <property type="entry name" value="Ketoacyl_synth_N"/>
</dbReference>
<dbReference type="SMART" id="SM00825">
    <property type="entry name" value="PKS_KS"/>
    <property type="match status" value="1"/>
</dbReference>
<keyword evidence="2" id="KW-0597">Phosphoprotein</keyword>
<dbReference type="Pfam" id="PF00550">
    <property type="entry name" value="PP-binding"/>
    <property type="match status" value="1"/>
</dbReference>
<accession>A0ABS7QR57</accession>
<dbReference type="Gene3D" id="3.40.366.10">
    <property type="entry name" value="Malonyl-Coenzyme A Acyl Carrier Protein, domain 2"/>
    <property type="match status" value="1"/>
</dbReference>
<evidence type="ECO:0000259" key="8">
    <source>
        <dbReference type="PROSITE" id="PS52004"/>
    </source>
</evidence>
<evidence type="ECO:0000313" key="10">
    <source>
        <dbReference type="Proteomes" id="UP001198565"/>
    </source>
</evidence>
<evidence type="ECO:0000256" key="2">
    <source>
        <dbReference type="ARBA" id="ARBA00022553"/>
    </source>
</evidence>
<evidence type="ECO:0000256" key="3">
    <source>
        <dbReference type="ARBA" id="ARBA00022679"/>
    </source>
</evidence>
<dbReference type="PROSITE" id="PS50075">
    <property type="entry name" value="CARRIER"/>
    <property type="match status" value="1"/>
</dbReference>
<dbReference type="Pfam" id="PF02801">
    <property type="entry name" value="Ketoacyl-synt_C"/>
    <property type="match status" value="1"/>
</dbReference>
<evidence type="ECO:0000256" key="5">
    <source>
        <dbReference type="ARBA" id="ARBA00023315"/>
    </source>
</evidence>
<reference evidence="9 10" key="1">
    <citation type="submission" date="2021-08" db="EMBL/GenBank/DDBJ databases">
        <title>Streptomyces sp. PTM05 isolated from lichen.</title>
        <authorList>
            <person name="Somphong A."/>
            <person name="Phongsopitanun W."/>
            <person name="Tanasupawat S."/>
        </authorList>
    </citation>
    <scope>NUCLEOTIDE SEQUENCE [LARGE SCALE GENOMIC DNA]</scope>
    <source>
        <strain evidence="9 10">Ptm05</strain>
    </source>
</reference>
<dbReference type="SUPFAM" id="SSF53901">
    <property type="entry name" value="Thiolase-like"/>
    <property type="match status" value="1"/>
</dbReference>
<dbReference type="InterPro" id="IPR001227">
    <property type="entry name" value="Ac_transferase_dom_sf"/>
</dbReference>
<dbReference type="Pfam" id="PF00109">
    <property type="entry name" value="ketoacyl-synt"/>
    <property type="match status" value="1"/>
</dbReference>
<sequence length="897" mass="93168">MTVEDNDTHIAIVGMACRLPGASTPEEYWHNLVTGVDSVRPLTPDELREWGQDPARLADPRYVPLHGVVDGVGEFDAGFFHFSERDATLLNPQHQMFLECAWEALERAGYDPLAAPGTVGVYAGAGRNGYTAVVQERPDRFPGVDDLALAISNEPEHLASRVSYKLGLTGPSMAVMTACSTSLVAVHEASRALLGGECDMALAGGVTLRVPRAGYWYREGGTMSPDGRCRTFSADAKGIVAGDGAGVVVLRRLQDALDDGDHVHAVIRGSAVNNDGSRRAGFTAPGVSGQTEVIRVAHAAAEVDPASISYVEAHGTGTPVGDPIEVSALTQAFGGPSLPQGSVALGSVKTNIGHTDTAAGVAGLIKTALALEHRTIPATLHYDSPNPGIDFAGGPFAVATERRAWEAHGTTPRRAGVSSFGIGGTNAHVVLEEAPGASAPRAAHEAALLVLSARSPEALDAMTTGLAEHLRQRPELSLSDVAYTLQRGRHPFPYRRYAVCSGRAEALAALTAEPVVARAAEPGAEPPVAFVFSGGSAGAGDVDGHLELGRALCAAHPAFRAIVDGVGPWFAGRFGRTLAELLDTAPALADATERAVATPESARATRLVVEYGFATLLTAWGVAPAAVVGHGAGLLGAACCAGAFALSDALDLLVRAATGHEAGLALLGDGRAPAVSVLHAGTGKELTGSQLVDAEFWQRELRTTVEAPAALADTRHLRVDLAPVDGADTVLNALGRLWQAGVPVDWTRLHEGVARHRVPLPTYPFERETHLVRPVPFDDAAGEPDATSGEAPAVAGPGLDAGADRSPEAVEERLRTLFDKVLGGEGGDELDFFERGGDSLTAVQLLGLVEDAFGVCPPMEAIFDAPTVPEFAAVVVETLTMLDATATTSGADDKGTM</sequence>
<dbReference type="SMART" id="SM00823">
    <property type="entry name" value="PKS_PP"/>
    <property type="match status" value="1"/>
</dbReference>
<keyword evidence="5" id="KW-0012">Acyltransferase</keyword>
<dbReference type="InterPro" id="IPR036736">
    <property type="entry name" value="ACP-like_sf"/>
</dbReference>
<dbReference type="Proteomes" id="UP001198565">
    <property type="component" value="Unassembled WGS sequence"/>
</dbReference>
<keyword evidence="10" id="KW-1185">Reference proteome</keyword>
<dbReference type="InterPro" id="IPR016035">
    <property type="entry name" value="Acyl_Trfase/lysoPLipase"/>
</dbReference>
<dbReference type="PROSITE" id="PS00606">
    <property type="entry name" value="KS3_1"/>
    <property type="match status" value="1"/>
</dbReference>
<dbReference type="PANTHER" id="PTHR43775:SF37">
    <property type="entry name" value="SI:DKEY-61P9.11"/>
    <property type="match status" value="1"/>
</dbReference>
<dbReference type="InterPro" id="IPR020841">
    <property type="entry name" value="PKS_Beta-ketoAc_synthase_dom"/>
</dbReference>
<dbReference type="EMBL" id="JAINVZ010000005">
    <property type="protein sequence ID" value="MBY8885154.1"/>
    <property type="molecule type" value="Genomic_DNA"/>
</dbReference>
<dbReference type="InterPro" id="IPR032821">
    <property type="entry name" value="PKS_assoc"/>
</dbReference>
<dbReference type="Gene3D" id="3.40.47.10">
    <property type="match status" value="1"/>
</dbReference>
<feature type="domain" description="Carrier" evidence="7">
    <location>
        <begin position="805"/>
        <end position="879"/>
    </location>
</feature>
<dbReference type="Gene3D" id="3.30.70.3290">
    <property type="match status" value="2"/>
</dbReference>
<dbReference type="InterPro" id="IPR014031">
    <property type="entry name" value="Ketoacyl_synth_C"/>
</dbReference>
<organism evidence="9 10">
    <name type="scientific">Streptantibioticus parmotrematis</name>
    <dbReference type="NCBI Taxonomy" id="2873249"/>
    <lineage>
        <taxon>Bacteria</taxon>
        <taxon>Bacillati</taxon>
        <taxon>Actinomycetota</taxon>
        <taxon>Actinomycetes</taxon>
        <taxon>Kitasatosporales</taxon>
        <taxon>Streptomycetaceae</taxon>
        <taxon>Streptantibioticus</taxon>
    </lineage>
</organism>
<keyword evidence="4" id="KW-0045">Antibiotic biosynthesis</keyword>
<dbReference type="SUPFAM" id="SSF47336">
    <property type="entry name" value="ACP-like"/>
    <property type="match status" value="1"/>
</dbReference>
<dbReference type="RefSeq" id="WP_222976281.1">
    <property type="nucleotide sequence ID" value="NZ_JAINVZ010000005.1"/>
</dbReference>
<dbReference type="PROSITE" id="PS52004">
    <property type="entry name" value="KS3_2"/>
    <property type="match status" value="1"/>
</dbReference>
<dbReference type="InterPro" id="IPR018201">
    <property type="entry name" value="Ketoacyl_synth_AS"/>
</dbReference>
<evidence type="ECO:0000256" key="1">
    <source>
        <dbReference type="ARBA" id="ARBA00022450"/>
    </source>
</evidence>
<keyword evidence="1" id="KW-0596">Phosphopantetheine</keyword>
<dbReference type="Gene3D" id="1.10.1200.10">
    <property type="entry name" value="ACP-like"/>
    <property type="match status" value="1"/>
</dbReference>
<dbReference type="InterPro" id="IPR020806">
    <property type="entry name" value="PKS_PP-bd"/>
</dbReference>
<dbReference type="Pfam" id="PF16197">
    <property type="entry name" value="KAsynt_C_assoc"/>
    <property type="match status" value="1"/>
</dbReference>
<comment type="caution">
    <text evidence="9">The sequence shown here is derived from an EMBL/GenBank/DDBJ whole genome shotgun (WGS) entry which is preliminary data.</text>
</comment>
<gene>
    <name evidence="9" type="ORF">K7472_09895</name>
</gene>
<evidence type="ECO:0000259" key="7">
    <source>
        <dbReference type="PROSITE" id="PS50075"/>
    </source>
</evidence>
<evidence type="ECO:0000256" key="6">
    <source>
        <dbReference type="SAM" id="MobiDB-lite"/>
    </source>
</evidence>
<dbReference type="InterPro" id="IPR050091">
    <property type="entry name" value="PKS_NRPS_Biosynth_Enz"/>
</dbReference>
<keyword evidence="3" id="KW-0808">Transferase</keyword>
<feature type="region of interest" description="Disordered" evidence="6">
    <location>
        <begin position="777"/>
        <end position="804"/>
    </location>
</feature>
<evidence type="ECO:0000256" key="4">
    <source>
        <dbReference type="ARBA" id="ARBA00023194"/>
    </source>
</evidence>
<dbReference type="PANTHER" id="PTHR43775">
    <property type="entry name" value="FATTY ACID SYNTHASE"/>
    <property type="match status" value="1"/>
</dbReference>
<dbReference type="InterPro" id="IPR009081">
    <property type="entry name" value="PP-bd_ACP"/>
</dbReference>
<dbReference type="InterPro" id="IPR016039">
    <property type="entry name" value="Thiolase-like"/>
</dbReference>
<proteinExistence type="predicted"/>
<dbReference type="CDD" id="cd00833">
    <property type="entry name" value="PKS"/>
    <property type="match status" value="1"/>
</dbReference>
<feature type="domain" description="Ketosynthase family 3 (KS3)" evidence="8">
    <location>
        <begin position="7"/>
        <end position="433"/>
    </location>
</feature>